<dbReference type="EMBL" id="RKQZ01000001">
    <property type="protein sequence ID" value="RPF21487.1"/>
    <property type="molecule type" value="Genomic_DNA"/>
</dbReference>
<name>A0A3N4YN02_9MICO</name>
<evidence type="ECO:0000313" key="1">
    <source>
        <dbReference type="EMBL" id="RPF21487.1"/>
    </source>
</evidence>
<comment type="caution">
    <text evidence="1">The sequence shown here is derived from an EMBL/GenBank/DDBJ whole genome shotgun (WGS) entry which is preliminary data.</text>
</comment>
<evidence type="ECO:0000313" key="2">
    <source>
        <dbReference type="Proteomes" id="UP000280501"/>
    </source>
</evidence>
<reference evidence="1 2" key="1">
    <citation type="submission" date="2018-11" db="EMBL/GenBank/DDBJ databases">
        <title>Sequencing the genomes of 1000 actinobacteria strains.</title>
        <authorList>
            <person name="Klenk H.-P."/>
        </authorList>
    </citation>
    <scope>NUCLEOTIDE SEQUENCE [LARGE SCALE GENOMIC DNA]</scope>
    <source>
        <strain evidence="1 2">DSM 15700</strain>
    </source>
</reference>
<sequence length="513" mass="54719">MLKFTIRLSDLPDPAWNWDGRAWNSGGSRIEPLVNPSVESFLVETGQRSCLVIVRERDLHGRLLPAPRTLADALAWPGDHVTVELTPQGISVHAGAFGTAPLYLTVAKGTAAGSWNVTDLLGRVEPGKLVDAAVARALLRTPVYSSTTLFDGVRRLTERATAHLDARGVEVAYPNPAEHVLAAREPGGTDMVAAFDEILSHVVGRLPAPSGQVAAELSGGADSANVALAAAARHGTIRTVGLVVDGDVGQAQARRREILVRHLGAHDLAIPAAGHPPFAPDGVRGRLEPHDPEAAFYREAFDALRDAARDHAATLVYTGLGGDEISALHPHEHAPHLANEPGAEPDGVSLPDWAGQVVRAAAGDLTADAAPVSAVPIPTLNAFTLHNPAYLDAGIWPVAPLAHPLVVRFAEQLPAHHRRDKNLLRERLRRAGLPERVVRPAEPENFLSLMDRGMREHGAAHLRDMLSASILVDGGYLDGQALRTATEDLERTGSYGTRLFDAIALETGLRSLQ</sequence>
<keyword evidence="2" id="KW-1185">Reference proteome</keyword>
<proteinExistence type="predicted"/>
<gene>
    <name evidence="1" type="ORF">EDD34_2117</name>
</gene>
<dbReference type="Proteomes" id="UP000280501">
    <property type="component" value="Unassembled WGS sequence"/>
</dbReference>
<dbReference type="AlphaFoldDB" id="A0A3N4YN02"/>
<dbReference type="OrthoDB" id="5933081at2"/>
<accession>A0A3N4YN02</accession>
<dbReference type="RefSeq" id="WP_123814520.1">
    <property type="nucleotide sequence ID" value="NZ_RKQZ01000001.1"/>
</dbReference>
<dbReference type="InterPro" id="IPR014729">
    <property type="entry name" value="Rossmann-like_a/b/a_fold"/>
</dbReference>
<dbReference type="SUPFAM" id="SSF52402">
    <property type="entry name" value="Adenine nucleotide alpha hydrolases-like"/>
    <property type="match status" value="1"/>
</dbReference>
<dbReference type="Gene3D" id="3.40.50.620">
    <property type="entry name" value="HUPs"/>
    <property type="match status" value="1"/>
</dbReference>
<organism evidence="1 2">
    <name type="scientific">Myceligenerans xiligouense</name>
    <dbReference type="NCBI Taxonomy" id="253184"/>
    <lineage>
        <taxon>Bacteria</taxon>
        <taxon>Bacillati</taxon>
        <taxon>Actinomycetota</taxon>
        <taxon>Actinomycetes</taxon>
        <taxon>Micrococcales</taxon>
        <taxon>Promicromonosporaceae</taxon>
        <taxon>Myceligenerans</taxon>
    </lineage>
</organism>
<protein>
    <submittedName>
        <fullName evidence="1">Asparagine synthase (Glutamine-hydrolysing)</fullName>
    </submittedName>
</protein>